<protein>
    <submittedName>
        <fullName evidence="4">TetR/AcrR family transcriptional regulator</fullName>
    </submittedName>
</protein>
<name>A0A3N5Y8R9_9ALTE</name>
<evidence type="ECO:0000313" key="5">
    <source>
        <dbReference type="Proteomes" id="UP000275281"/>
    </source>
</evidence>
<dbReference type="Pfam" id="PF17939">
    <property type="entry name" value="TetR_C_30"/>
    <property type="match status" value="1"/>
</dbReference>
<dbReference type="PANTHER" id="PTHR30055">
    <property type="entry name" value="HTH-TYPE TRANSCRIPTIONAL REGULATOR RUTR"/>
    <property type="match status" value="1"/>
</dbReference>
<dbReference type="OrthoDB" id="2356263at2"/>
<dbReference type="GO" id="GO:0000976">
    <property type="term" value="F:transcription cis-regulatory region binding"/>
    <property type="evidence" value="ECO:0007669"/>
    <property type="project" value="TreeGrafter"/>
</dbReference>
<reference evidence="4 5" key="1">
    <citation type="submission" date="2018-11" db="EMBL/GenBank/DDBJ databases">
        <authorList>
            <person name="Ye M.-Q."/>
            <person name="Du Z.-J."/>
        </authorList>
    </citation>
    <scope>NUCLEOTIDE SEQUENCE [LARGE SCALE GENOMIC DNA]</scope>
    <source>
        <strain evidence="4 5">U0105</strain>
    </source>
</reference>
<dbReference type="GO" id="GO:0003700">
    <property type="term" value="F:DNA-binding transcription factor activity"/>
    <property type="evidence" value="ECO:0007669"/>
    <property type="project" value="TreeGrafter"/>
</dbReference>
<dbReference type="InterPro" id="IPR009057">
    <property type="entry name" value="Homeodomain-like_sf"/>
</dbReference>
<dbReference type="SUPFAM" id="SSF48498">
    <property type="entry name" value="Tetracyclin repressor-like, C-terminal domain"/>
    <property type="match status" value="1"/>
</dbReference>
<evidence type="ECO:0000259" key="3">
    <source>
        <dbReference type="PROSITE" id="PS50977"/>
    </source>
</evidence>
<dbReference type="InterPro" id="IPR036271">
    <property type="entry name" value="Tet_transcr_reg_TetR-rel_C_sf"/>
</dbReference>
<comment type="caution">
    <text evidence="4">The sequence shown here is derived from an EMBL/GenBank/DDBJ whole genome shotgun (WGS) entry which is preliminary data.</text>
</comment>
<feature type="domain" description="HTH tetR-type" evidence="3">
    <location>
        <begin position="1"/>
        <end position="61"/>
    </location>
</feature>
<dbReference type="PRINTS" id="PR00455">
    <property type="entry name" value="HTHTETR"/>
</dbReference>
<sequence>MNTKKRILIAAERLFAEQGFAQTSMREITTEADVNLAAINYHFGSKNNLIQAVFQRYFDQLMPDLNKVLNAVNERDDVNVEDVFGALIAPLMALEKIRSNGAAVFLLLLGRGYNESRGHMRKFIQAEYGETLSMLVQCIHKSVSWISAETLFWRLHFALGSVVFSMAARTALSEIVEADFNHQTSTHEILLSLLPFVSQGISAK</sequence>
<dbReference type="SUPFAM" id="SSF46689">
    <property type="entry name" value="Homeodomain-like"/>
    <property type="match status" value="1"/>
</dbReference>
<organism evidence="4 5">
    <name type="scientific">Alteromonas sediminis</name>
    <dbReference type="NCBI Taxonomy" id="2259342"/>
    <lineage>
        <taxon>Bacteria</taxon>
        <taxon>Pseudomonadati</taxon>
        <taxon>Pseudomonadota</taxon>
        <taxon>Gammaproteobacteria</taxon>
        <taxon>Alteromonadales</taxon>
        <taxon>Alteromonadaceae</taxon>
        <taxon>Alteromonas/Salinimonas group</taxon>
        <taxon>Alteromonas</taxon>
    </lineage>
</organism>
<dbReference type="PROSITE" id="PS01081">
    <property type="entry name" value="HTH_TETR_1"/>
    <property type="match status" value="1"/>
</dbReference>
<evidence type="ECO:0000256" key="1">
    <source>
        <dbReference type="ARBA" id="ARBA00023125"/>
    </source>
</evidence>
<dbReference type="EMBL" id="RPOK01000002">
    <property type="protein sequence ID" value="RPJ67559.1"/>
    <property type="molecule type" value="Genomic_DNA"/>
</dbReference>
<gene>
    <name evidence="4" type="ORF">DRW07_08580</name>
</gene>
<dbReference type="Proteomes" id="UP000275281">
    <property type="component" value="Unassembled WGS sequence"/>
</dbReference>
<dbReference type="InterPro" id="IPR001647">
    <property type="entry name" value="HTH_TetR"/>
</dbReference>
<dbReference type="Pfam" id="PF00440">
    <property type="entry name" value="TetR_N"/>
    <property type="match status" value="1"/>
</dbReference>
<dbReference type="RefSeq" id="WP_124027459.1">
    <property type="nucleotide sequence ID" value="NZ_JBHRSN010000015.1"/>
</dbReference>
<dbReference type="Gene3D" id="1.10.357.10">
    <property type="entry name" value="Tetracycline Repressor, domain 2"/>
    <property type="match status" value="1"/>
</dbReference>
<accession>A0A3N5Y8R9</accession>
<dbReference type="PANTHER" id="PTHR30055:SF235">
    <property type="entry name" value="TRANSCRIPTIONAL REGULATORY PROTEIN"/>
    <property type="match status" value="1"/>
</dbReference>
<dbReference type="PROSITE" id="PS50977">
    <property type="entry name" value="HTH_TETR_2"/>
    <property type="match status" value="1"/>
</dbReference>
<evidence type="ECO:0000256" key="2">
    <source>
        <dbReference type="PROSITE-ProRule" id="PRU00335"/>
    </source>
</evidence>
<dbReference type="InterPro" id="IPR023772">
    <property type="entry name" value="DNA-bd_HTH_TetR-type_CS"/>
</dbReference>
<proteinExistence type="predicted"/>
<evidence type="ECO:0000313" key="4">
    <source>
        <dbReference type="EMBL" id="RPJ67559.1"/>
    </source>
</evidence>
<feature type="DNA-binding region" description="H-T-H motif" evidence="2">
    <location>
        <begin position="24"/>
        <end position="43"/>
    </location>
</feature>
<dbReference type="InterPro" id="IPR041586">
    <property type="entry name" value="PsrA_TetR_C"/>
</dbReference>
<keyword evidence="1 2" id="KW-0238">DNA-binding</keyword>
<keyword evidence="5" id="KW-1185">Reference proteome</keyword>
<dbReference type="InterPro" id="IPR050109">
    <property type="entry name" value="HTH-type_TetR-like_transc_reg"/>
</dbReference>
<dbReference type="AlphaFoldDB" id="A0A3N5Y8R9"/>